<keyword evidence="3" id="KW-0862">Zinc</keyword>
<dbReference type="SUPFAM" id="SSF57783">
    <property type="entry name" value="Zinc beta-ribbon"/>
    <property type="match status" value="1"/>
</dbReference>
<dbReference type="PANTHER" id="PTHR30313">
    <property type="entry name" value="DNA PRIMASE"/>
    <property type="match status" value="1"/>
</dbReference>
<accession>A0A6L6LVV7</accession>
<dbReference type="InterPro" id="IPR050219">
    <property type="entry name" value="DnaG_primase"/>
</dbReference>
<evidence type="ECO:0000256" key="1">
    <source>
        <dbReference type="ARBA" id="ARBA00022723"/>
    </source>
</evidence>
<dbReference type="GO" id="GO:0003677">
    <property type="term" value="F:DNA binding"/>
    <property type="evidence" value="ECO:0007669"/>
    <property type="project" value="InterPro"/>
</dbReference>
<dbReference type="GO" id="GO:0005737">
    <property type="term" value="C:cytoplasm"/>
    <property type="evidence" value="ECO:0007669"/>
    <property type="project" value="TreeGrafter"/>
</dbReference>
<dbReference type="InterPro" id="IPR036977">
    <property type="entry name" value="DNA_primase_Znf_CHC2"/>
</dbReference>
<dbReference type="Proteomes" id="UP000472755">
    <property type="component" value="Unassembled WGS sequence"/>
</dbReference>
<feature type="domain" description="Zinc finger CHC2-type" evidence="4">
    <location>
        <begin position="33"/>
        <end position="83"/>
    </location>
</feature>
<sequence>MKEGMISFDRLKERITTRQAAEFYGIRVNRHGFARCPFHHEKTPSMKVDRRYHCFGCLEDGDVIDFTAKLFGLELKEAAVKLAADFGIDVPFEGSFSVPMPVQKTGKQKLEERFNNCWKLYCEYLHLLKRWKEQYQPKSIEEEPDGRFVEALHHIGRVEYYLDELWDADWLERETIMNDLQTDMERIAKKPEISRVFSPEGLPL</sequence>
<evidence type="ECO:0000259" key="4">
    <source>
        <dbReference type="SMART" id="SM00400"/>
    </source>
</evidence>
<dbReference type="GO" id="GO:0008270">
    <property type="term" value="F:zinc ion binding"/>
    <property type="evidence" value="ECO:0007669"/>
    <property type="project" value="UniProtKB-KW"/>
</dbReference>
<comment type="caution">
    <text evidence="5">The sequence shown here is derived from an EMBL/GenBank/DDBJ whole genome shotgun (WGS) entry which is preliminary data.</text>
</comment>
<dbReference type="SMART" id="SM00400">
    <property type="entry name" value="ZnF_CHCC"/>
    <property type="match status" value="1"/>
</dbReference>
<name>A0A6L6LVV7_9FIRM</name>
<dbReference type="GO" id="GO:0003899">
    <property type="term" value="F:DNA-directed RNA polymerase activity"/>
    <property type="evidence" value="ECO:0007669"/>
    <property type="project" value="InterPro"/>
</dbReference>
<dbReference type="AlphaFoldDB" id="A0A6L6LVV7"/>
<keyword evidence="2" id="KW-0863">Zinc-finger</keyword>
<evidence type="ECO:0000313" key="6">
    <source>
        <dbReference type="Proteomes" id="UP000472755"/>
    </source>
</evidence>
<dbReference type="Gene3D" id="3.90.580.10">
    <property type="entry name" value="Zinc finger, CHC2-type domain"/>
    <property type="match status" value="1"/>
</dbReference>
<proteinExistence type="predicted"/>
<dbReference type="PANTHER" id="PTHR30313:SF2">
    <property type="entry name" value="DNA PRIMASE"/>
    <property type="match status" value="1"/>
</dbReference>
<keyword evidence="1" id="KW-0479">Metal-binding</keyword>
<dbReference type="EMBL" id="WMZU01000040">
    <property type="protein sequence ID" value="MTS28885.1"/>
    <property type="molecule type" value="Genomic_DNA"/>
</dbReference>
<gene>
    <name evidence="5" type="ORF">GMD59_16580</name>
</gene>
<evidence type="ECO:0000256" key="3">
    <source>
        <dbReference type="ARBA" id="ARBA00022833"/>
    </source>
</evidence>
<dbReference type="Pfam" id="PF01807">
    <property type="entry name" value="Zn_ribbon_DnaG"/>
    <property type="match status" value="1"/>
</dbReference>
<organism evidence="5 6">
    <name type="scientific">Ruthenibacterium lactatiformans</name>
    <dbReference type="NCBI Taxonomy" id="1550024"/>
    <lineage>
        <taxon>Bacteria</taxon>
        <taxon>Bacillati</taxon>
        <taxon>Bacillota</taxon>
        <taxon>Clostridia</taxon>
        <taxon>Eubacteriales</taxon>
        <taxon>Oscillospiraceae</taxon>
        <taxon>Ruthenibacterium</taxon>
    </lineage>
</organism>
<evidence type="ECO:0000313" key="5">
    <source>
        <dbReference type="EMBL" id="MTS28885.1"/>
    </source>
</evidence>
<dbReference type="RefSeq" id="WP_155202373.1">
    <property type="nucleotide sequence ID" value="NZ_WMZN01000042.1"/>
</dbReference>
<dbReference type="InterPro" id="IPR002694">
    <property type="entry name" value="Znf_CHC2"/>
</dbReference>
<evidence type="ECO:0000256" key="2">
    <source>
        <dbReference type="ARBA" id="ARBA00022771"/>
    </source>
</evidence>
<dbReference type="GO" id="GO:0006269">
    <property type="term" value="P:DNA replication, synthesis of primer"/>
    <property type="evidence" value="ECO:0007669"/>
    <property type="project" value="TreeGrafter"/>
</dbReference>
<protein>
    <submittedName>
        <fullName evidence="5">DNA primase</fullName>
    </submittedName>
</protein>
<reference evidence="5 6" key="1">
    <citation type="journal article" date="2019" name="Nat. Med.">
        <title>A library of human gut bacterial isolates paired with longitudinal multiomics data enables mechanistic microbiome research.</title>
        <authorList>
            <person name="Poyet M."/>
            <person name="Groussin M."/>
            <person name="Gibbons S.M."/>
            <person name="Avila-Pacheco J."/>
            <person name="Jiang X."/>
            <person name="Kearney S.M."/>
            <person name="Perrotta A.R."/>
            <person name="Berdy B."/>
            <person name="Zhao S."/>
            <person name="Lieberman T.D."/>
            <person name="Swanson P.K."/>
            <person name="Smith M."/>
            <person name="Roesemann S."/>
            <person name="Alexander J.E."/>
            <person name="Rich S.A."/>
            <person name="Livny J."/>
            <person name="Vlamakis H."/>
            <person name="Clish C."/>
            <person name="Bullock K."/>
            <person name="Deik A."/>
            <person name="Scott J."/>
            <person name="Pierce K.A."/>
            <person name="Xavier R.J."/>
            <person name="Alm E.J."/>
        </authorList>
    </citation>
    <scope>NUCLEOTIDE SEQUENCE [LARGE SCALE GENOMIC DNA]</scope>
    <source>
        <strain evidence="5 6">BIOML-A4</strain>
    </source>
</reference>